<dbReference type="RefSeq" id="WP_130348152.1">
    <property type="nucleotide sequence ID" value="NZ_SGWQ01000014.1"/>
</dbReference>
<dbReference type="InterPro" id="IPR050855">
    <property type="entry name" value="NDM-1-like"/>
</dbReference>
<reference evidence="3 4" key="1">
    <citation type="submission" date="2019-02" db="EMBL/GenBank/DDBJ databases">
        <title>Genomic Encyclopedia of Type Strains, Phase IV (KMG-IV): sequencing the most valuable type-strain genomes for metagenomic binning, comparative biology and taxonomic classification.</title>
        <authorList>
            <person name="Goeker M."/>
        </authorList>
    </citation>
    <scope>NUCLEOTIDE SEQUENCE [LARGE SCALE GENOMIC DNA]</scope>
    <source>
        <strain evidence="3 4">DSM 101727</strain>
    </source>
</reference>
<comment type="caution">
    <text evidence="3">The sequence shown here is derived from an EMBL/GenBank/DDBJ whole genome shotgun (WGS) entry which is preliminary data.</text>
</comment>
<name>A0A4Q7KDM1_9PSEU</name>
<dbReference type="PANTHER" id="PTHR42951:SF4">
    <property type="entry name" value="ACYL-COENZYME A THIOESTERASE MBLAC2"/>
    <property type="match status" value="1"/>
</dbReference>
<feature type="region of interest" description="Disordered" evidence="1">
    <location>
        <begin position="249"/>
        <end position="268"/>
    </location>
</feature>
<evidence type="ECO:0000313" key="3">
    <source>
        <dbReference type="EMBL" id="RZS31334.1"/>
    </source>
</evidence>
<sequence length="268" mass="29112">MKAGRWIELADGVYGRRYGPLDQTLGLIVGGERCLVVDTGADDLHGGELAAAIREITPLPWTAAITHWHWDHFLGTQPFLPCDVWAHERCRERIERDGEAGREHGAGYLRADGEDELADRVAAATIVVPDRTLTDRAELDLGGRTVVLWHPGRGHTDHDVVAHVPDAATLFAGDLVEQGAPPVIGLDGYPLDWPSTMDRLLGTDASTVIPGHGEPVGPEFVATQRDELRVIAELFTAFQAGELTVDEAIGRSPYPESTTRPALERGNT</sequence>
<feature type="compositionally biased region" description="Polar residues" evidence="1">
    <location>
        <begin position="255"/>
        <end position="268"/>
    </location>
</feature>
<accession>A0A4Q7KDM1</accession>
<proteinExistence type="predicted"/>
<evidence type="ECO:0000259" key="2">
    <source>
        <dbReference type="SMART" id="SM00849"/>
    </source>
</evidence>
<dbReference type="CDD" id="cd16282">
    <property type="entry name" value="metallo-hydrolase-like_MBL-fold"/>
    <property type="match status" value="1"/>
</dbReference>
<dbReference type="Gene3D" id="3.60.15.10">
    <property type="entry name" value="Ribonuclease Z/Hydroxyacylglutathione hydrolase-like"/>
    <property type="match status" value="1"/>
</dbReference>
<dbReference type="OrthoDB" id="2273115at2"/>
<dbReference type="EMBL" id="SGWQ01000014">
    <property type="protein sequence ID" value="RZS31334.1"/>
    <property type="molecule type" value="Genomic_DNA"/>
</dbReference>
<dbReference type="Pfam" id="PF00753">
    <property type="entry name" value="Lactamase_B"/>
    <property type="match status" value="1"/>
</dbReference>
<feature type="domain" description="Metallo-beta-lactamase" evidence="2">
    <location>
        <begin position="22"/>
        <end position="212"/>
    </location>
</feature>
<dbReference type="Proteomes" id="UP000294257">
    <property type="component" value="Unassembled WGS sequence"/>
</dbReference>
<dbReference type="SUPFAM" id="SSF56281">
    <property type="entry name" value="Metallo-hydrolase/oxidoreductase"/>
    <property type="match status" value="1"/>
</dbReference>
<evidence type="ECO:0000313" key="4">
    <source>
        <dbReference type="Proteomes" id="UP000294257"/>
    </source>
</evidence>
<dbReference type="InterPro" id="IPR036866">
    <property type="entry name" value="RibonucZ/Hydroxyglut_hydro"/>
</dbReference>
<keyword evidence="3" id="KW-0378">Hydrolase</keyword>
<dbReference type="InterPro" id="IPR001279">
    <property type="entry name" value="Metallo-B-lactamas"/>
</dbReference>
<dbReference type="GO" id="GO:0016787">
    <property type="term" value="F:hydrolase activity"/>
    <property type="evidence" value="ECO:0007669"/>
    <property type="project" value="UniProtKB-KW"/>
</dbReference>
<dbReference type="PANTHER" id="PTHR42951">
    <property type="entry name" value="METALLO-BETA-LACTAMASE DOMAIN-CONTAINING"/>
    <property type="match status" value="1"/>
</dbReference>
<organism evidence="3 4">
    <name type="scientific">Herbihabitans rhizosphaerae</name>
    <dbReference type="NCBI Taxonomy" id="1872711"/>
    <lineage>
        <taxon>Bacteria</taxon>
        <taxon>Bacillati</taxon>
        <taxon>Actinomycetota</taxon>
        <taxon>Actinomycetes</taxon>
        <taxon>Pseudonocardiales</taxon>
        <taxon>Pseudonocardiaceae</taxon>
        <taxon>Herbihabitans</taxon>
    </lineage>
</organism>
<keyword evidence="4" id="KW-1185">Reference proteome</keyword>
<gene>
    <name evidence="3" type="ORF">EV193_11423</name>
</gene>
<protein>
    <submittedName>
        <fullName evidence="3">Glyoxylase-like metal-dependent hydrolase (Beta-lactamase superfamily II)</fullName>
    </submittedName>
</protein>
<dbReference type="SMART" id="SM00849">
    <property type="entry name" value="Lactamase_B"/>
    <property type="match status" value="1"/>
</dbReference>
<evidence type="ECO:0000256" key="1">
    <source>
        <dbReference type="SAM" id="MobiDB-lite"/>
    </source>
</evidence>
<dbReference type="AlphaFoldDB" id="A0A4Q7KDM1"/>